<dbReference type="AlphaFoldDB" id="A0A644YSS0"/>
<comment type="caution">
    <text evidence="4">The sequence shown here is derived from an EMBL/GenBank/DDBJ whole genome shotgun (WGS) entry which is preliminary data.</text>
</comment>
<dbReference type="NCBIfam" id="TIGR00095">
    <property type="entry name" value="16S rRNA (guanine(966)-N(2))-methyltransferase RsmD"/>
    <property type="match status" value="1"/>
</dbReference>
<keyword evidence="2 4" id="KW-0808">Transferase</keyword>
<feature type="region of interest" description="Disordered" evidence="3">
    <location>
        <begin position="1"/>
        <end position="24"/>
    </location>
</feature>
<evidence type="ECO:0000256" key="1">
    <source>
        <dbReference type="ARBA" id="ARBA00022603"/>
    </source>
</evidence>
<evidence type="ECO:0000256" key="3">
    <source>
        <dbReference type="SAM" id="MobiDB-lite"/>
    </source>
</evidence>
<sequence length="176" mass="19750">MRIISGNLKGRTFTPPERNGVRPTTDMAKEGLFNILQHRTALEDIVVIDLFAGTGSISYEFVSRGATMVFSVEKDNAMTDFIQSVARKLNLTNIKVIRSDAYKFLALTTVKADIIFADPPYGTQGITDIPELVFSKNLLNDEGLLIVEHDSHLNFGAHPRFVEERKYGKVHFSIFQ</sequence>
<evidence type="ECO:0000256" key="2">
    <source>
        <dbReference type="ARBA" id="ARBA00022679"/>
    </source>
</evidence>
<proteinExistence type="predicted"/>
<dbReference type="EMBL" id="VSSQ01005428">
    <property type="protein sequence ID" value="MPM29114.1"/>
    <property type="molecule type" value="Genomic_DNA"/>
</dbReference>
<gene>
    <name evidence="4" type="primary">rsmD_20</name>
    <name evidence="4" type="ORF">SDC9_75653</name>
</gene>
<dbReference type="Gene3D" id="3.40.50.150">
    <property type="entry name" value="Vaccinia Virus protein VP39"/>
    <property type="match status" value="1"/>
</dbReference>
<evidence type="ECO:0000313" key="4">
    <source>
        <dbReference type="EMBL" id="MPM29114.1"/>
    </source>
</evidence>
<name>A0A644YSS0_9ZZZZ</name>
<dbReference type="PIRSF" id="PIRSF004553">
    <property type="entry name" value="CHP00095"/>
    <property type="match status" value="1"/>
</dbReference>
<dbReference type="GO" id="GO:0052913">
    <property type="term" value="F:16S rRNA (guanine(966)-N(2))-methyltransferase activity"/>
    <property type="evidence" value="ECO:0007669"/>
    <property type="project" value="UniProtKB-EC"/>
</dbReference>
<accession>A0A644YSS0</accession>
<dbReference type="EC" id="2.1.1.171" evidence="4"/>
<dbReference type="PANTHER" id="PTHR43542">
    <property type="entry name" value="METHYLTRANSFERASE"/>
    <property type="match status" value="1"/>
</dbReference>
<dbReference type="PANTHER" id="PTHR43542:SF1">
    <property type="entry name" value="METHYLTRANSFERASE"/>
    <property type="match status" value="1"/>
</dbReference>
<dbReference type="Pfam" id="PF03602">
    <property type="entry name" value="Cons_hypoth95"/>
    <property type="match status" value="1"/>
</dbReference>
<protein>
    <submittedName>
        <fullName evidence="4">Ribosomal RNA small subunit methyltransferase D</fullName>
        <ecNumber evidence="4">2.1.1.171</ecNumber>
    </submittedName>
</protein>
<dbReference type="CDD" id="cd02440">
    <property type="entry name" value="AdoMet_MTases"/>
    <property type="match status" value="1"/>
</dbReference>
<dbReference type="InterPro" id="IPR002052">
    <property type="entry name" value="DNA_methylase_N6_adenine_CS"/>
</dbReference>
<dbReference type="InterPro" id="IPR004398">
    <property type="entry name" value="RNA_MeTrfase_RsmD"/>
</dbReference>
<dbReference type="GO" id="GO:0003676">
    <property type="term" value="F:nucleic acid binding"/>
    <property type="evidence" value="ECO:0007669"/>
    <property type="project" value="InterPro"/>
</dbReference>
<reference evidence="4" key="1">
    <citation type="submission" date="2019-08" db="EMBL/GenBank/DDBJ databases">
        <authorList>
            <person name="Kucharzyk K."/>
            <person name="Murdoch R.W."/>
            <person name="Higgins S."/>
            <person name="Loffler F."/>
        </authorList>
    </citation>
    <scope>NUCLEOTIDE SEQUENCE</scope>
</reference>
<dbReference type="SUPFAM" id="SSF53335">
    <property type="entry name" value="S-adenosyl-L-methionine-dependent methyltransferases"/>
    <property type="match status" value="1"/>
</dbReference>
<dbReference type="InterPro" id="IPR029063">
    <property type="entry name" value="SAM-dependent_MTases_sf"/>
</dbReference>
<dbReference type="PROSITE" id="PS00092">
    <property type="entry name" value="N6_MTASE"/>
    <property type="match status" value="1"/>
</dbReference>
<organism evidence="4">
    <name type="scientific">bioreactor metagenome</name>
    <dbReference type="NCBI Taxonomy" id="1076179"/>
    <lineage>
        <taxon>unclassified sequences</taxon>
        <taxon>metagenomes</taxon>
        <taxon>ecological metagenomes</taxon>
    </lineage>
</organism>
<keyword evidence="1 4" id="KW-0489">Methyltransferase</keyword>